<gene>
    <name evidence="1" type="ORF">ACFOUO_01650</name>
</gene>
<dbReference type="EMBL" id="JBHSAP010000004">
    <property type="protein sequence ID" value="MFC4075511.1"/>
    <property type="molecule type" value="Genomic_DNA"/>
</dbReference>
<protein>
    <submittedName>
        <fullName evidence="1">Uncharacterized protein</fullName>
    </submittedName>
</protein>
<dbReference type="Proteomes" id="UP001595843">
    <property type="component" value="Unassembled WGS sequence"/>
</dbReference>
<sequence>MKNLQQFLERNRPEDPEVRKVWRYIIIMVECEEMDIHDLITEYHRYLKEEICGTQGIEFISNWDGTLQAGTGVDKTQCDETAFLNHFKSVIDQYVNQ</sequence>
<dbReference type="RefSeq" id="WP_380701495.1">
    <property type="nucleotide sequence ID" value="NZ_JBHSAP010000004.1"/>
</dbReference>
<accession>A0ABV8J9Q9</accession>
<evidence type="ECO:0000313" key="1">
    <source>
        <dbReference type="EMBL" id="MFC4075511.1"/>
    </source>
</evidence>
<reference evidence="2" key="1">
    <citation type="journal article" date="2019" name="Int. J. Syst. Evol. Microbiol.">
        <title>The Global Catalogue of Microorganisms (GCM) 10K type strain sequencing project: providing services to taxonomists for standard genome sequencing and annotation.</title>
        <authorList>
            <consortium name="The Broad Institute Genomics Platform"/>
            <consortium name="The Broad Institute Genome Sequencing Center for Infectious Disease"/>
            <person name="Wu L."/>
            <person name="Ma J."/>
        </authorList>
    </citation>
    <scope>NUCLEOTIDE SEQUENCE [LARGE SCALE GENOMIC DNA]</scope>
    <source>
        <strain evidence="2">IBRC-M 10813</strain>
    </source>
</reference>
<name>A0ABV8J9Q9_9BACL</name>
<keyword evidence="2" id="KW-1185">Reference proteome</keyword>
<organism evidence="1 2">
    <name type="scientific">Salinithrix halophila</name>
    <dbReference type="NCBI Taxonomy" id="1485204"/>
    <lineage>
        <taxon>Bacteria</taxon>
        <taxon>Bacillati</taxon>
        <taxon>Bacillota</taxon>
        <taxon>Bacilli</taxon>
        <taxon>Bacillales</taxon>
        <taxon>Thermoactinomycetaceae</taxon>
        <taxon>Salinithrix</taxon>
    </lineage>
</organism>
<proteinExistence type="predicted"/>
<comment type="caution">
    <text evidence="1">The sequence shown here is derived from an EMBL/GenBank/DDBJ whole genome shotgun (WGS) entry which is preliminary data.</text>
</comment>
<evidence type="ECO:0000313" key="2">
    <source>
        <dbReference type="Proteomes" id="UP001595843"/>
    </source>
</evidence>